<feature type="chain" id="PRO_5017231529" evidence="1">
    <location>
        <begin position="21"/>
        <end position="300"/>
    </location>
</feature>
<dbReference type="PANTHER" id="PTHR21666:SF285">
    <property type="entry name" value="M23 FAMILY METALLOPEPTIDASE"/>
    <property type="match status" value="1"/>
</dbReference>
<name>A0A399RRT2_9PROT</name>
<evidence type="ECO:0000256" key="1">
    <source>
        <dbReference type="SAM" id="SignalP"/>
    </source>
</evidence>
<dbReference type="AlphaFoldDB" id="A0A399RRT2"/>
<proteinExistence type="predicted"/>
<dbReference type="PANTHER" id="PTHR21666">
    <property type="entry name" value="PEPTIDASE-RELATED"/>
    <property type="match status" value="1"/>
</dbReference>
<dbReference type="SUPFAM" id="SSF51261">
    <property type="entry name" value="Duplicated hybrid motif"/>
    <property type="match status" value="1"/>
</dbReference>
<dbReference type="InterPro" id="IPR016047">
    <property type="entry name" value="M23ase_b-sheet_dom"/>
</dbReference>
<dbReference type="CDD" id="cd12797">
    <property type="entry name" value="M23_peptidase"/>
    <property type="match status" value="1"/>
</dbReference>
<dbReference type="RefSeq" id="WP_119374688.1">
    <property type="nucleotide sequence ID" value="NZ_QWFX01000005.1"/>
</dbReference>
<gene>
    <name evidence="3" type="ORF">D1223_01775</name>
</gene>
<accession>A0A399RRT2</accession>
<evidence type="ECO:0000259" key="2">
    <source>
        <dbReference type="Pfam" id="PF01551"/>
    </source>
</evidence>
<comment type="caution">
    <text evidence="3">The sequence shown here is derived from an EMBL/GenBank/DDBJ whole genome shotgun (WGS) entry which is preliminary data.</text>
</comment>
<dbReference type="InterPro" id="IPR050570">
    <property type="entry name" value="Cell_wall_metabolism_enzyme"/>
</dbReference>
<keyword evidence="4" id="KW-1185">Reference proteome</keyword>
<reference evidence="3 4" key="1">
    <citation type="submission" date="2018-08" db="EMBL/GenBank/DDBJ databases">
        <title>Henriciella mobilis sp. nov., isolated from seawater.</title>
        <authorList>
            <person name="Cheng H."/>
            <person name="Wu Y.-H."/>
            <person name="Xu X.-W."/>
            <person name="Guo L.-L."/>
        </authorList>
    </citation>
    <scope>NUCLEOTIDE SEQUENCE [LARGE SCALE GENOMIC DNA]</scope>
    <source>
        <strain evidence="3 4">JN25</strain>
    </source>
</reference>
<organism evidence="3 4">
    <name type="scientific">Henriciella mobilis</name>
    <dbReference type="NCBI Taxonomy" id="2305467"/>
    <lineage>
        <taxon>Bacteria</taxon>
        <taxon>Pseudomonadati</taxon>
        <taxon>Pseudomonadota</taxon>
        <taxon>Alphaproteobacteria</taxon>
        <taxon>Hyphomonadales</taxon>
        <taxon>Hyphomonadaceae</taxon>
        <taxon>Henriciella</taxon>
    </lineage>
</organism>
<dbReference type="Pfam" id="PF01551">
    <property type="entry name" value="Peptidase_M23"/>
    <property type="match status" value="1"/>
</dbReference>
<feature type="signal peptide" evidence="1">
    <location>
        <begin position="1"/>
        <end position="20"/>
    </location>
</feature>
<dbReference type="Gene3D" id="2.70.70.10">
    <property type="entry name" value="Glucose Permease (Domain IIA)"/>
    <property type="match status" value="1"/>
</dbReference>
<sequence length="300" mass="31957">MPFPRLLTLLALLLATAAPAANGEPITAESLSCSGITKQSGLIRCKGPADLEIEISGPDGEHLRTVQTDETGAVLIGLRQDEPSPLRLKPLASDIPPISLTIAPRQDDFRLINGFNCDKVDARTDAQKQHAAESWVKKQAAFASFNPGPQLRDGFVEPVDGPASSPFGPTRKYIGTGANGEACEKISVHEGYDFAVPTGTPVYAPAGGRVVLADPDLYYEGGTVFLDHGGGLVSVFLHLSEVTVEEGHVISQGEPLGKTGNTGRTTGPHLHWAVKWRNSASDSRDGDFYIDPALLLNWGR</sequence>
<dbReference type="OrthoDB" id="9815245at2"/>
<dbReference type="InterPro" id="IPR011055">
    <property type="entry name" value="Dup_hybrid_motif"/>
</dbReference>
<keyword evidence="1" id="KW-0732">Signal</keyword>
<dbReference type="GO" id="GO:0004222">
    <property type="term" value="F:metalloendopeptidase activity"/>
    <property type="evidence" value="ECO:0007669"/>
    <property type="project" value="TreeGrafter"/>
</dbReference>
<feature type="domain" description="M23ase beta-sheet core" evidence="2">
    <location>
        <begin position="188"/>
        <end position="282"/>
    </location>
</feature>
<evidence type="ECO:0000313" key="3">
    <source>
        <dbReference type="EMBL" id="RIJ32607.1"/>
    </source>
</evidence>
<evidence type="ECO:0000313" key="4">
    <source>
        <dbReference type="Proteomes" id="UP000266385"/>
    </source>
</evidence>
<dbReference type="Proteomes" id="UP000266385">
    <property type="component" value="Unassembled WGS sequence"/>
</dbReference>
<protein>
    <submittedName>
        <fullName evidence="3">M23 family peptidase</fullName>
    </submittedName>
</protein>
<dbReference type="EMBL" id="QWFX01000005">
    <property type="protein sequence ID" value="RIJ32607.1"/>
    <property type="molecule type" value="Genomic_DNA"/>
</dbReference>